<dbReference type="Pfam" id="PF01979">
    <property type="entry name" value="Amidohydro_1"/>
    <property type="match status" value="2"/>
</dbReference>
<dbReference type="AlphaFoldDB" id="A0A085W023"/>
<accession>A0A085W023</accession>
<feature type="domain" description="Amidohydrolase-related" evidence="1">
    <location>
        <begin position="736"/>
        <end position="863"/>
    </location>
</feature>
<dbReference type="InterPro" id="IPR011059">
    <property type="entry name" value="Metal-dep_hydrolase_composite"/>
</dbReference>
<dbReference type="InterPro" id="IPR006680">
    <property type="entry name" value="Amidohydro-rel"/>
</dbReference>
<gene>
    <name evidence="2" type="ORF">DB31_4471</name>
</gene>
<dbReference type="SUPFAM" id="SSF51556">
    <property type="entry name" value="Metallo-dependent hydrolases"/>
    <property type="match status" value="2"/>
</dbReference>
<dbReference type="InterPro" id="IPR051781">
    <property type="entry name" value="Metallo-dep_Hydrolase"/>
</dbReference>
<dbReference type="OrthoDB" id="9796020at2"/>
<evidence type="ECO:0000259" key="1">
    <source>
        <dbReference type="Pfam" id="PF01979"/>
    </source>
</evidence>
<dbReference type="STRING" id="394096.DB31_4471"/>
<evidence type="ECO:0000313" key="2">
    <source>
        <dbReference type="EMBL" id="KFE61036.1"/>
    </source>
</evidence>
<proteinExistence type="predicted"/>
<dbReference type="SUPFAM" id="SSF51338">
    <property type="entry name" value="Composite domain of metallo-dependent hydrolases"/>
    <property type="match status" value="2"/>
</dbReference>
<comment type="caution">
    <text evidence="2">The sequence shown here is derived from an EMBL/GenBank/DDBJ whole genome shotgun (WGS) entry which is preliminary data.</text>
</comment>
<dbReference type="PANTHER" id="PTHR43135">
    <property type="entry name" value="ALPHA-D-RIBOSE 1-METHYLPHOSPHONATE 5-TRIPHOSPHATE DIPHOSPHATASE"/>
    <property type="match status" value="1"/>
</dbReference>
<dbReference type="PATRIC" id="fig|394096.3.peg.8204"/>
<dbReference type="InterPro" id="IPR032466">
    <property type="entry name" value="Metal_Hydrolase"/>
</dbReference>
<sequence length="897" mass="95608">MRYLALLPLLFSCATPTPPPSLSATPIIPPTPTEATRTWRQPQAVVIRHATVMPASGPAIEDGAVSFADGKLLAVGKNAEVATPPGAEEIDGTGLYVTPGIIDAHSHLGVYASPSSFSNDDGNEATAPVTAEVDAEHSFWPQDPGLRRAAAGGITSMLVLPGSANLIGGRGFPVKLHFGRTASEMRFPGAKDVLKMACGENPRRVYGQDRKATPSTRMGNVAGYRQAFAQARDYLNKIDDWEKKREKKPDEAGPPPMRDLKLETLAEVLRGNILVQNHCYRADEMAVMLQVAEENGFTVRAFHHALEAYKLRDMLAEKHVAVATWADWWGFKLEAWDGIPENAGLVSQAGGRAVIHSDSAYGIQRLNQEAGKAMWRARESGIPIPEEEALRWVTLNAAWVMGEDDKTGTLEPGKMADVVLWRGHPLSVYARAQRVWADGVSTFDAAQGAVDTSDFEVGERAGTAAKLVAQPAAVPALQDLGLTVRCDALKDSACAERLPVSAEACTAFQGITVFTGTGWLKDASVVVEGGKVTRVQAGALGTLPAGCRSVEGKGRLLTPGFMESFSGLGLTEVLQEESTFDYGPRGDVAAKEPIRAAQRAADAINPASALFPVARLGGVTAAAAVPGGGLVPGQSAWVATDGSIRRSPLALHINLGGAGRDALSSSRSAVIERLRELLFDAREYGKRKADFEQNRMRHVAASRLDLEALQEVLSEKLPVVVYADRVSDLLAALELAREYGLKLILAGGDEAWLVAKELAAAKVPVILLPTQNLPKDFDALSSRLDAAALLRAAGVKVLFSTLGEPHQVRTLAQEAGNAVAWGLPHTEALRAITSNVAEAFGVDGGRVAPGAVADLVLWNGDPLESSSRPLGMWLAGKQVPLNSRQQALFEKHRTLPK</sequence>
<protein>
    <recommendedName>
        <fullName evidence="1">Amidohydrolase-related domain-containing protein</fullName>
    </recommendedName>
</protein>
<reference evidence="2 3" key="1">
    <citation type="submission" date="2014-04" db="EMBL/GenBank/DDBJ databases">
        <title>Genome assembly of Hyalangium minutum DSM 14724.</title>
        <authorList>
            <person name="Sharma G."/>
            <person name="Subramanian S."/>
        </authorList>
    </citation>
    <scope>NUCLEOTIDE SEQUENCE [LARGE SCALE GENOMIC DNA]</scope>
    <source>
        <strain evidence="2 3">DSM 14724</strain>
    </source>
</reference>
<dbReference type="Gene3D" id="3.20.20.140">
    <property type="entry name" value="Metal-dependent hydrolases"/>
    <property type="match status" value="2"/>
</dbReference>
<name>A0A085W023_9BACT</name>
<dbReference type="RefSeq" id="WP_044198380.1">
    <property type="nucleotide sequence ID" value="NZ_JMCB01000025.1"/>
</dbReference>
<keyword evidence="3" id="KW-1185">Reference proteome</keyword>
<evidence type="ECO:0000313" key="3">
    <source>
        <dbReference type="Proteomes" id="UP000028725"/>
    </source>
</evidence>
<dbReference type="EMBL" id="JMCB01000025">
    <property type="protein sequence ID" value="KFE61036.1"/>
    <property type="molecule type" value="Genomic_DNA"/>
</dbReference>
<dbReference type="Proteomes" id="UP000028725">
    <property type="component" value="Unassembled WGS sequence"/>
</dbReference>
<organism evidence="2 3">
    <name type="scientific">Hyalangium minutum</name>
    <dbReference type="NCBI Taxonomy" id="394096"/>
    <lineage>
        <taxon>Bacteria</taxon>
        <taxon>Pseudomonadati</taxon>
        <taxon>Myxococcota</taxon>
        <taxon>Myxococcia</taxon>
        <taxon>Myxococcales</taxon>
        <taxon>Cystobacterineae</taxon>
        <taxon>Archangiaceae</taxon>
        <taxon>Hyalangium</taxon>
    </lineage>
</organism>
<dbReference type="PANTHER" id="PTHR43135:SF3">
    <property type="entry name" value="ALPHA-D-RIBOSE 1-METHYLPHOSPHONATE 5-TRIPHOSPHATE DIPHOSPHATASE"/>
    <property type="match status" value="1"/>
</dbReference>
<dbReference type="GO" id="GO:0016810">
    <property type="term" value="F:hydrolase activity, acting on carbon-nitrogen (but not peptide) bonds"/>
    <property type="evidence" value="ECO:0007669"/>
    <property type="project" value="InterPro"/>
</dbReference>
<feature type="domain" description="Amidohydrolase-related" evidence="1">
    <location>
        <begin position="96"/>
        <end position="429"/>
    </location>
</feature>
<dbReference type="CDD" id="cd01309">
    <property type="entry name" value="Met_dep_hydrolase_C"/>
    <property type="match status" value="1"/>
</dbReference>